<accession>A0ABW2L4S7</accession>
<evidence type="ECO:0000313" key="3">
    <source>
        <dbReference type="Proteomes" id="UP001596472"/>
    </source>
</evidence>
<evidence type="ECO:0000256" key="1">
    <source>
        <dbReference type="SAM" id="SignalP"/>
    </source>
</evidence>
<name>A0ABW2L4S7_9BACT</name>
<keyword evidence="3" id="KW-1185">Reference proteome</keyword>
<feature type="signal peptide" evidence="1">
    <location>
        <begin position="1"/>
        <end position="21"/>
    </location>
</feature>
<proteinExistence type="predicted"/>
<evidence type="ECO:0008006" key="4">
    <source>
        <dbReference type="Google" id="ProtNLM"/>
    </source>
</evidence>
<dbReference type="RefSeq" id="WP_379709769.1">
    <property type="nucleotide sequence ID" value="NZ_JBHTBS010000002.1"/>
</dbReference>
<dbReference type="Proteomes" id="UP001596472">
    <property type="component" value="Unassembled WGS sequence"/>
</dbReference>
<comment type="caution">
    <text evidence="2">The sequence shown here is derived from an EMBL/GenBank/DDBJ whole genome shotgun (WGS) entry which is preliminary data.</text>
</comment>
<keyword evidence="1" id="KW-0732">Signal</keyword>
<sequence length="141" mass="15960">MRKFAVLWLWFLAALVSPASAEVLDGIFDPPYKKPTELARGSELRGALFDKLRAKTKKEVLFEGSLKAYRNWALFTGRTVDREGKSVTHPPHANDDAVGLWIRTRDGWTVVDYSFGHSDVFYLIWVEQYGVPKELLGMGGN</sequence>
<dbReference type="EMBL" id="JBHTBS010000002">
    <property type="protein sequence ID" value="MFC7336497.1"/>
    <property type="molecule type" value="Genomic_DNA"/>
</dbReference>
<reference evidence="3" key="1">
    <citation type="journal article" date="2019" name="Int. J. Syst. Evol. Microbiol.">
        <title>The Global Catalogue of Microorganisms (GCM) 10K type strain sequencing project: providing services to taxonomists for standard genome sequencing and annotation.</title>
        <authorList>
            <consortium name="The Broad Institute Genomics Platform"/>
            <consortium name="The Broad Institute Genome Sequencing Center for Infectious Disease"/>
            <person name="Wu L."/>
            <person name="Ma J."/>
        </authorList>
    </citation>
    <scope>NUCLEOTIDE SEQUENCE [LARGE SCALE GENOMIC DNA]</scope>
    <source>
        <strain evidence="3">CGMCC 4.1467</strain>
    </source>
</reference>
<organism evidence="2 3">
    <name type="scientific">Haloferula chungangensis</name>
    <dbReference type="NCBI Taxonomy" id="1048331"/>
    <lineage>
        <taxon>Bacteria</taxon>
        <taxon>Pseudomonadati</taxon>
        <taxon>Verrucomicrobiota</taxon>
        <taxon>Verrucomicrobiia</taxon>
        <taxon>Verrucomicrobiales</taxon>
        <taxon>Verrucomicrobiaceae</taxon>
        <taxon>Haloferula</taxon>
    </lineage>
</organism>
<protein>
    <recommendedName>
        <fullName evidence="4">Nuclear transport factor 2 family protein</fullName>
    </recommendedName>
</protein>
<evidence type="ECO:0000313" key="2">
    <source>
        <dbReference type="EMBL" id="MFC7336497.1"/>
    </source>
</evidence>
<feature type="chain" id="PRO_5046911625" description="Nuclear transport factor 2 family protein" evidence="1">
    <location>
        <begin position="22"/>
        <end position="141"/>
    </location>
</feature>
<gene>
    <name evidence="2" type="ORF">ACFQY0_04845</name>
</gene>